<dbReference type="SUPFAM" id="SSF56219">
    <property type="entry name" value="DNase I-like"/>
    <property type="match status" value="1"/>
</dbReference>
<proteinExistence type="predicted"/>
<reference evidence="1" key="1">
    <citation type="submission" date="2023-03" db="EMBL/GenBank/DDBJ databases">
        <title>Chromosome-scale reference genome and RAD-based genetic map of yellow starthistle (Centaurea solstitialis) reveal putative structural variation and QTLs associated with invader traits.</title>
        <authorList>
            <person name="Reatini B."/>
            <person name="Cang F.A."/>
            <person name="Jiang Q."/>
            <person name="Mckibben M.T.W."/>
            <person name="Barker M.S."/>
            <person name="Rieseberg L.H."/>
            <person name="Dlugosch K.M."/>
        </authorList>
    </citation>
    <scope>NUCLEOTIDE SEQUENCE</scope>
    <source>
        <strain evidence="1">CAN-66</strain>
        <tissue evidence="1">Leaf</tissue>
    </source>
</reference>
<keyword evidence="2" id="KW-1185">Reference proteome</keyword>
<protein>
    <submittedName>
        <fullName evidence="1">Uncharacterized protein</fullName>
    </submittedName>
</protein>
<accession>A0AA38TMK9</accession>
<organism evidence="1 2">
    <name type="scientific">Centaurea solstitialis</name>
    <name type="common">yellow star-thistle</name>
    <dbReference type="NCBI Taxonomy" id="347529"/>
    <lineage>
        <taxon>Eukaryota</taxon>
        <taxon>Viridiplantae</taxon>
        <taxon>Streptophyta</taxon>
        <taxon>Embryophyta</taxon>
        <taxon>Tracheophyta</taxon>
        <taxon>Spermatophyta</taxon>
        <taxon>Magnoliopsida</taxon>
        <taxon>eudicotyledons</taxon>
        <taxon>Gunneridae</taxon>
        <taxon>Pentapetalae</taxon>
        <taxon>asterids</taxon>
        <taxon>campanulids</taxon>
        <taxon>Asterales</taxon>
        <taxon>Asteraceae</taxon>
        <taxon>Carduoideae</taxon>
        <taxon>Cardueae</taxon>
        <taxon>Centaureinae</taxon>
        <taxon>Centaurea</taxon>
    </lineage>
</organism>
<dbReference type="InterPro" id="IPR036691">
    <property type="entry name" value="Endo/exonu/phosph_ase_sf"/>
</dbReference>
<name>A0AA38TMK9_9ASTR</name>
<evidence type="ECO:0000313" key="1">
    <source>
        <dbReference type="EMBL" id="KAJ9553223.1"/>
    </source>
</evidence>
<dbReference type="AlphaFoldDB" id="A0AA38TMK9"/>
<gene>
    <name evidence="1" type="ORF">OSB04_017268</name>
</gene>
<dbReference type="Proteomes" id="UP001172457">
    <property type="component" value="Chromosome 4"/>
</dbReference>
<sequence>MSVARMKAVDNMLFSIKKDPGVDFNLDLIWFKKETEVHDNNFLAVKGRWTSNNKTLGFINIYAPNNLVGERSYGGKYQVYWLQIRQPHGCCLEISTKSEIMTNAMVLYLVRACAFNNFISSMDLTEPYLGGSRFTSASADRSKHSKPDRYLLSPEFMANWNNSGAVMLQRLNSHHNPIMLVMDSRDFETVRFKISVSLVSRKQIGLTAWSHGKRRPRLRLRINVPSSKGYDDRVIDTDRDRYTRVRLELKYLICNDKITYTSCKYTRKVKTEKSLNKGTAPLERALQSHMVEDDDEEVFGAGIPYLNTSREITQSIFCLSGYTISYNKLSPRFKQQSCTTILLTRHKGECCRINVPSSKGYDDRVIDTDRDRYTRVRLELKYLIPLLVCELTLKNKLTTASTEVTTAVTSYHCWNIITTVAEDYHCFCSATAEKMKIRKEFCWRRYGIDTSILEII</sequence>
<dbReference type="EMBL" id="JARYMX010000004">
    <property type="protein sequence ID" value="KAJ9553223.1"/>
    <property type="molecule type" value="Genomic_DNA"/>
</dbReference>
<evidence type="ECO:0000313" key="2">
    <source>
        <dbReference type="Proteomes" id="UP001172457"/>
    </source>
</evidence>
<comment type="caution">
    <text evidence="1">The sequence shown here is derived from an EMBL/GenBank/DDBJ whole genome shotgun (WGS) entry which is preliminary data.</text>
</comment>